<dbReference type="Proteomes" id="UP001187531">
    <property type="component" value="Unassembled WGS sequence"/>
</dbReference>
<reference evidence="2" key="1">
    <citation type="submission" date="2023-07" db="EMBL/GenBank/DDBJ databases">
        <title>Chromosome-level genome assembly of Artemia franciscana.</title>
        <authorList>
            <person name="Jo E."/>
        </authorList>
    </citation>
    <scope>NUCLEOTIDE SEQUENCE</scope>
    <source>
        <tissue evidence="2">Whole body</tissue>
    </source>
</reference>
<protein>
    <recommendedName>
        <fullName evidence="4">Reverse transcriptase domain-containing protein</fullName>
    </recommendedName>
</protein>
<feature type="chain" id="PRO_5041670123" description="Reverse transcriptase domain-containing protein" evidence="1">
    <location>
        <begin position="17"/>
        <end position="114"/>
    </location>
</feature>
<accession>A0AA88HMX0</accession>
<proteinExistence type="predicted"/>
<evidence type="ECO:0000256" key="1">
    <source>
        <dbReference type="SAM" id="SignalP"/>
    </source>
</evidence>
<evidence type="ECO:0000313" key="3">
    <source>
        <dbReference type="Proteomes" id="UP001187531"/>
    </source>
</evidence>
<gene>
    <name evidence="2" type="ORF">QYM36_009181</name>
</gene>
<sequence length="114" mass="12975">MLAALLFLAVISYVITDFDERYKYVDDLSTLLEFFVHKSQTLPQLQGELKDSFTDHCRNNGLQINVNKTKLMRFNPLNRDAACPEPWFRTISTAIILGETFTTKGSPAAIFITL</sequence>
<evidence type="ECO:0008006" key="4">
    <source>
        <dbReference type="Google" id="ProtNLM"/>
    </source>
</evidence>
<feature type="signal peptide" evidence="1">
    <location>
        <begin position="1"/>
        <end position="16"/>
    </location>
</feature>
<keyword evidence="3" id="KW-1185">Reference proteome</keyword>
<organism evidence="2 3">
    <name type="scientific">Artemia franciscana</name>
    <name type="common">Brine shrimp</name>
    <name type="synonym">Artemia sanfranciscana</name>
    <dbReference type="NCBI Taxonomy" id="6661"/>
    <lineage>
        <taxon>Eukaryota</taxon>
        <taxon>Metazoa</taxon>
        <taxon>Ecdysozoa</taxon>
        <taxon>Arthropoda</taxon>
        <taxon>Crustacea</taxon>
        <taxon>Branchiopoda</taxon>
        <taxon>Anostraca</taxon>
        <taxon>Artemiidae</taxon>
        <taxon>Artemia</taxon>
    </lineage>
</organism>
<evidence type="ECO:0000313" key="2">
    <source>
        <dbReference type="EMBL" id="KAK2713224.1"/>
    </source>
</evidence>
<dbReference type="AlphaFoldDB" id="A0AA88HMX0"/>
<dbReference type="EMBL" id="JAVRJZ010000014">
    <property type="protein sequence ID" value="KAK2713224.1"/>
    <property type="molecule type" value="Genomic_DNA"/>
</dbReference>
<keyword evidence="1" id="KW-0732">Signal</keyword>
<comment type="caution">
    <text evidence="2">The sequence shown here is derived from an EMBL/GenBank/DDBJ whole genome shotgun (WGS) entry which is preliminary data.</text>
</comment>
<name>A0AA88HMX0_ARTSF</name>